<protein>
    <recommendedName>
        <fullName evidence="3">Phage portal protein</fullName>
    </recommendedName>
</protein>
<proteinExistence type="predicted"/>
<organism evidence="1 2">
    <name type="scientific">Sphingomonas leidyi</name>
    <dbReference type="NCBI Taxonomy" id="68569"/>
    <lineage>
        <taxon>Bacteria</taxon>
        <taxon>Pseudomonadati</taxon>
        <taxon>Pseudomonadota</taxon>
        <taxon>Alphaproteobacteria</taxon>
        <taxon>Sphingomonadales</taxon>
        <taxon>Sphingomonadaceae</taxon>
        <taxon>Sphingomonas</taxon>
    </lineage>
</organism>
<sequence length="108" mass="11568">MHAPGGKEGSLKILPIAEVGAKDEFLGIKTATRDDVLAAHRVPPSLIGIVPARGTTPGNPLHSVLMFLALEIMALQRRFEQVNDQTGRPLVVFDNTQLMEALTGLTVS</sequence>
<evidence type="ECO:0000313" key="2">
    <source>
        <dbReference type="Proteomes" id="UP000564677"/>
    </source>
</evidence>
<keyword evidence="2" id="KW-1185">Reference proteome</keyword>
<reference evidence="1 2" key="1">
    <citation type="submission" date="2020-03" db="EMBL/GenBank/DDBJ databases">
        <title>Genomic Encyclopedia of Type Strains, Phase IV (KMG-IV): sequencing the most valuable type-strain genomes for metagenomic binning, comparative biology and taxonomic classification.</title>
        <authorList>
            <person name="Goeker M."/>
        </authorList>
    </citation>
    <scope>NUCLEOTIDE SEQUENCE [LARGE SCALE GENOMIC DNA]</scope>
    <source>
        <strain evidence="1 2">DSM 4733</strain>
    </source>
</reference>
<comment type="caution">
    <text evidence="1">The sequence shown here is derived from an EMBL/GenBank/DDBJ whole genome shotgun (WGS) entry which is preliminary data.</text>
</comment>
<dbReference type="Proteomes" id="UP000564677">
    <property type="component" value="Unassembled WGS sequence"/>
</dbReference>
<dbReference type="AlphaFoldDB" id="A0A7X5UYM9"/>
<evidence type="ECO:0008006" key="3">
    <source>
        <dbReference type="Google" id="ProtNLM"/>
    </source>
</evidence>
<gene>
    <name evidence="1" type="ORF">FHR20_001588</name>
</gene>
<name>A0A7X5UYM9_9SPHN</name>
<dbReference type="RefSeq" id="WP_208413441.1">
    <property type="nucleotide sequence ID" value="NZ_JAASQV010000001.1"/>
</dbReference>
<dbReference type="EMBL" id="JAASQV010000001">
    <property type="protein sequence ID" value="NIJ64657.1"/>
    <property type="molecule type" value="Genomic_DNA"/>
</dbReference>
<evidence type="ECO:0000313" key="1">
    <source>
        <dbReference type="EMBL" id="NIJ64657.1"/>
    </source>
</evidence>
<accession>A0A7X5UYM9</accession>